<feature type="compositionally biased region" description="Polar residues" evidence="1">
    <location>
        <begin position="543"/>
        <end position="567"/>
    </location>
</feature>
<proteinExistence type="predicted"/>
<feature type="compositionally biased region" description="Low complexity" evidence="1">
    <location>
        <begin position="1093"/>
        <end position="1108"/>
    </location>
</feature>
<dbReference type="GO" id="GO:0035859">
    <property type="term" value="C:Seh1-associated complex"/>
    <property type="evidence" value="ECO:0007669"/>
    <property type="project" value="TreeGrafter"/>
</dbReference>
<dbReference type="GO" id="GO:1904263">
    <property type="term" value="P:positive regulation of TORC1 signaling"/>
    <property type="evidence" value="ECO:0007669"/>
    <property type="project" value="TreeGrafter"/>
</dbReference>
<sequence length="1172" mass="128438">MTTPAGTTFEPRSLLTQAINEGRQQERLAAEAAAAAAANSLAGGLNGYATASASALSPQPMVKNSSNIASFRNEGKITIREPVNSMSLSAANRDVVLGARKGLFVVDLDTLWEPPRFLAHLTTFQVADIQFNPHPKRSNWVASTSNQKLLVWNLDRPANPRVQSSGRTIYSTTPSVRASRPGMNFSPQTAASGASTLHELAPSPSVSRGSAVEHILHAHTRAITDINWHSMFPDVLASCGIDAWTWVWDLRTPPTKPVQGYSAWNAPCTQIKWNRATPYRLATACDNKVLIWDERKGAIPLCTIEAHESRIYGIDWDRHEVLGHDRLLTCSLDRTVKFWNLALPEAQKAIADRELVTEPESIIETGHPVWRARHLPFGQGVMTLPQRGSNTLCMWAKDKPEAPVAQFEGHTDVVKEYLIRTHGGENKASDDRTFQLITWSKDQTLRLWPITEKDTEAVGHRPGAPIKVLHTRIHAVNKSYRDPPTPDLHSATATVASVMGIAPPTLPRSLMSRGSGNSPYGSPLTGVARSPNQGYGAGPSPRQPSSFTEYHRQTAGNTPTGGTSFPSRSFPRHPARQFEVGSGNIPRSGGLPILDTQMGSSRPRYGSTMSGPRDPRTRDTRLSAQMYSSQEKAASLRRREKEKEKEKARAAQDKTSGYMTLGGAGQGYGYGPRTNMRGFGGVGAERDAAHTNLEWLQRVDITGVGVGRRLSTGGESQDLNDEVSNEVAAEEEDSDFFVQEIAQFSHKLPFAAGIEKIDLAHRSCTICLYGPWAQRRWPVYMRIHFNFPTTYPRKPVEFDLERNNAIIPKWRAKLKSHLSRLTREYANHQQGSLAPVVFFLVGQVPTNDVAAGSQRDGREIEDEEIDRISQSIPHPGFPNVDAEDEGEDGQLDEQSLTSKAMIIMPPRRCGASFGPNGELVVFAPVSNRQPHRMLANFTTLSRASSRSRSQLPRDRTRDGDRAVVEGRFLQSYNALSGAMCSLAQRAREFGGEDDGEQDSDLLQLMTTDFVQRRIHSERNEATATTVAGVSRDSSRRRVNIPSRTGSVAGLHGGLGSGHGFRQTSNRSTVRILNASDFVFKGTRPPLGGRKRSSSMPSSPNPMRRTAAKLGGGGGGQASVAGGSGIAADETDDQAVDDGDDTDTEESHRHASDGEGFVRERRKIGHFRKVNNR</sequence>
<feature type="compositionally biased region" description="Basic and acidic residues" evidence="1">
    <location>
        <begin position="1144"/>
        <end position="1158"/>
    </location>
</feature>
<name>A0A177TCR7_9BASI</name>
<feature type="region of interest" description="Disordered" evidence="1">
    <location>
        <begin position="1079"/>
        <end position="1172"/>
    </location>
</feature>
<gene>
    <name evidence="2" type="ORF">A4X13_0g1061</name>
</gene>
<feature type="compositionally biased region" description="Gly residues" evidence="1">
    <location>
        <begin position="1109"/>
        <end position="1124"/>
    </location>
</feature>
<reference evidence="2" key="1">
    <citation type="submission" date="2016-04" db="EMBL/GenBank/DDBJ databases">
        <authorList>
            <person name="Nguyen H.D."/>
            <person name="Samba Siva P."/>
            <person name="Cullis J."/>
            <person name="Levesque C.A."/>
            <person name="Hambleton S."/>
        </authorList>
    </citation>
    <scope>NUCLEOTIDE SEQUENCE</scope>
    <source>
        <strain evidence="2">DAOMC 236416</strain>
    </source>
</reference>
<feature type="region of interest" description="Disordered" evidence="1">
    <location>
        <begin position="511"/>
        <end position="652"/>
    </location>
</feature>
<dbReference type="InterPro" id="IPR019775">
    <property type="entry name" value="WD40_repeat_CS"/>
</dbReference>
<dbReference type="Proteomes" id="UP000077521">
    <property type="component" value="Unassembled WGS sequence"/>
</dbReference>
<dbReference type="Gene3D" id="2.130.10.10">
    <property type="entry name" value="YVTN repeat-like/Quinoprotein amine dehydrogenase"/>
    <property type="match status" value="1"/>
</dbReference>
<dbReference type="GO" id="GO:0005774">
    <property type="term" value="C:vacuolar membrane"/>
    <property type="evidence" value="ECO:0007669"/>
    <property type="project" value="TreeGrafter"/>
</dbReference>
<dbReference type="InterPro" id="IPR015943">
    <property type="entry name" value="WD40/YVTN_repeat-like_dom_sf"/>
</dbReference>
<dbReference type="PANTHER" id="PTHR46170">
    <property type="entry name" value="GATOR COMPLEX PROTEIN WDR59"/>
    <property type="match status" value="1"/>
</dbReference>
<evidence type="ECO:0000256" key="1">
    <source>
        <dbReference type="SAM" id="MobiDB-lite"/>
    </source>
</evidence>
<evidence type="ECO:0000313" key="3">
    <source>
        <dbReference type="Proteomes" id="UP000077521"/>
    </source>
</evidence>
<dbReference type="SMART" id="SM00320">
    <property type="entry name" value="WD40"/>
    <property type="match status" value="5"/>
</dbReference>
<dbReference type="PANTHER" id="PTHR46170:SF1">
    <property type="entry name" value="GATOR COMPLEX PROTEIN WDR59"/>
    <property type="match status" value="1"/>
</dbReference>
<protein>
    <submittedName>
        <fullName evidence="2">Uncharacterized protein</fullName>
    </submittedName>
</protein>
<dbReference type="Pfam" id="PF00400">
    <property type="entry name" value="WD40"/>
    <property type="match status" value="1"/>
</dbReference>
<dbReference type="InterPro" id="IPR049567">
    <property type="entry name" value="WDR59-like"/>
</dbReference>
<dbReference type="InterPro" id="IPR001680">
    <property type="entry name" value="WD40_rpt"/>
</dbReference>
<dbReference type="InterPro" id="IPR036322">
    <property type="entry name" value="WD40_repeat_dom_sf"/>
</dbReference>
<feature type="compositionally biased region" description="Basic residues" evidence="1">
    <location>
        <begin position="1159"/>
        <end position="1172"/>
    </location>
</feature>
<feature type="compositionally biased region" description="Acidic residues" evidence="1">
    <location>
        <begin position="1128"/>
        <end position="1143"/>
    </location>
</feature>
<feature type="region of interest" description="Disordered" evidence="1">
    <location>
        <begin position="940"/>
        <end position="959"/>
    </location>
</feature>
<dbReference type="GO" id="GO:0034198">
    <property type="term" value="P:cellular response to amino acid starvation"/>
    <property type="evidence" value="ECO:0007669"/>
    <property type="project" value="TreeGrafter"/>
</dbReference>
<dbReference type="PROSITE" id="PS50082">
    <property type="entry name" value="WD_REPEATS_2"/>
    <property type="match status" value="2"/>
</dbReference>
<feature type="compositionally biased region" description="Basic and acidic residues" evidence="1">
    <location>
        <begin position="637"/>
        <end position="652"/>
    </location>
</feature>
<dbReference type="SUPFAM" id="SSF50978">
    <property type="entry name" value="WD40 repeat-like"/>
    <property type="match status" value="1"/>
</dbReference>
<keyword evidence="3" id="KW-1185">Reference proteome</keyword>
<accession>A0A177TCR7</accession>
<feature type="region of interest" description="Disordered" evidence="1">
    <location>
        <begin position="1043"/>
        <end position="1062"/>
    </location>
</feature>
<dbReference type="AlphaFoldDB" id="A0A177TCR7"/>
<dbReference type="PROSITE" id="PS00678">
    <property type="entry name" value="WD_REPEATS_1"/>
    <property type="match status" value="2"/>
</dbReference>
<evidence type="ECO:0000313" key="2">
    <source>
        <dbReference type="EMBL" id="KAE8259393.1"/>
    </source>
</evidence>
<feature type="region of interest" description="Disordered" evidence="1">
    <location>
        <begin position="172"/>
        <end position="191"/>
    </location>
</feature>
<comment type="caution">
    <text evidence="2">The sequence shown here is derived from an EMBL/GenBank/DDBJ whole genome shotgun (WGS) entry which is preliminary data.</text>
</comment>
<dbReference type="EMBL" id="LWDF02000038">
    <property type="protein sequence ID" value="KAE8259393.1"/>
    <property type="molecule type" value="Genomic_DNA"/>
</dbReference>
<organism evidence="2 3">
    <name type="scientific">Tilletia indica</name>
    <dbReference type="NCBI Taxonomy" id="43049"/>
    <lineage>
        <taxon>Eukaryota</taxon>
        <taxon>Fungi</taxon>
        <taxon>Dikarya</taxon>
        <taxon>Basidiomycota</taxon>
        <taxon>Ustilaginomycotina</taxon>
        <taxon>Exobasidiomycetes</taxon>
        <taxon>Tilletiales</taxon>
        <taxon>Tilletiaceae</taxon>
        <taxon>Tilletia</taxon>
    </lineage>
</organism>
<dbReference type="GO" id="GO:0035591">
    <property type="term" value="F:signaling adaptor activity"/>
    <property type="evidence" value="ECO:0007669"/>
    <property type="project" value="TreeGrafter"/>
</dbReference>
<reference evidence="2" key="2">
    <citation type="journal article" date="2019" name="IMA Fungus">
        <title>Genome sequencing and comparison of five Tilletia species to identify candidate genes for the detection of regulated species infecting wheat.</title>
        <authorList>
            <person name="Nguyen H.D.T."/>
            <person name="Sultana T."/>
            <person name="Kesanakurti P."/>
            <person name="Hambleton S."/>
        </authorList>
    </citation>
    <scope>NUCLEOTIDE SEQUENCE</scope>
    <source>
        <strain evidence="2">DAOMC 236416</strain>
    </source>
</reference>